<organism evidence="7 8">
    <name type="scientific">Paenibacillus paeoniae</name>
    <dbReference type="NCBI Taxonomy" id="2292705"/>
    <lineage>
        <taxon>Bacteria</taxon>
        <taxon>Bacillati</taxon>
        <taxon>Bacillota</taxon>
        <taxon>Bacilli</taxon>
        <taxon>Bacillales</taxon>
        <taxon>Paenibacillaceae</taxon>
        <taxon>Paenibacillus</taxon>
    </lineage>
</organism>
<reference evidence="7 8" key="1">
    <citation type="submission" date="2018-08" db="EMBL/GenBank/DDBJ databases">
        <title>Paenibacillus sp. M4BSY-1, whole genome shotgun sequence.</title>
        <authorList>
            <person name="Tuo L."/>
        </authorList>
    </citation>
    <scope>NUCLEOTIDE SEQUENCE [LARGE SCALE GENOMIC DNA]</scope>
    <source>
        <strain evidence="7 8">M4BSY-1</strain>
    </source>
</reference>
<feature type="region of interest" description="Disordered" evidence="5">
    <location>
        <begin position="541"/>
        <end position="560"/>
    </location>
</feature>
<feature type="domain" description="SLH" evidence="6">
    <location>
        <begin position="1579"/>
        <end position="1638"/>
    </location>
</feature>
<keyword evidence="4" id="KW-0624">Polysaccharide degradation</keyword>
<dbReference type="OrthoDB" id="9807519at2"/>
<comment type="caution">
    <text evidence="7">The sequence shown here is derived from an EMBL/GenBank/DDBJ whole genome shotgun (WGS) entry which is preliminary data.</text>
</comment>
<evidence type="ECO:0000259" key="6">
    <source>
        <dbReference type="PROSITE" id="PS51272"/>
    </source>
</evidence>
<dbReference type="PANTHER" id="PTHR43308:SF5">
    <property type="entry name" value="S-LAYER PROTEIN _ PEPTIDOGLYCAN ENDO-BETA-N-ACETYLGLUCOSAMINIDASE"/>
    <property type="match status" value="1"/>
</dbReference>
<dbReference type="SUPFAM" id="SSF81296">
    <property type="entry name" value="E set domains"/>
    <property type="match status" value="9"/>
</dbReference>
<evidence type="ECO:0000256" key="2">
    <source>
        <dbReference type="ARBA" id="ARBA00023001"/>
    </source>
</evidence>
<evidence type="ECO:0000256" key="4">
    <source>
        <dbReference type="ARBA" id="ARBA00023326"/>
    </source>
</evidence>
<keyword evidence="3" id="KW-0119">Carbohydrate metabolism</keyword>
<dbReference type="InterPro" id="IPR013783">
    <property type="entry name" value="Ig-like_fold"/>
</dbReference>
<feature type="region of interest" description="Disordered" evidence="5">
    <location>
        <begin position="1204"/>
        <end position="1223"/>
    </location>
</feature>
<feature type="domain" description="SLH" evidence="6">
    <location>
        <begin position="1509"/>
        <end position="1572"/>
    </location>
</feature>
<dbReference type="InterPro" id="IPR051465">
    <property type="entry name" value="Cell_Envelope_Struct_Comp"/>
</dbReference>
<keyword evidence="1" id="KW-0732">Signal</keyword>
<dbReference type="Gene3D" id="2.60.40.10">
    <property type="entry name" value="Immunoglobulins"/>
    <property type="match status" value="9"/>
</dbReference>
<dbReference type="Proteomes" id="UP000261905">
    <property type="component" value="Unassembled WGS sequence"/>
</dbReference>
<evidence type="ECO:0000256" key="3">
    <source>
        <dbReference type="ARBA" id="ARBA00023277"/>
    </source>
</evidence>
<dbReference type="Pfam" id="PF00395">
    <property type="entry name" value="SLH"/>
    <property type="match status" value="3"/>
</dbReference>
<evidence type="ECO:0000256" key="1">
    <source>
        <dbReference type="ARBA" id="ARBA00022729"/>
    </source>
</evidence>
<keyword evidence="2" id="KW-0136">Cellulose degradation</keyword>
<evidence type="ECO:0000313" key="7">
    <source>
        <dbReference type="EMBL" id="REK77658.1"/>
    </source>
</evidence>
<dbReference type="GO" id="GO:0030245">
    <property type="term" value="P:cellulose catabolic process"/>
    <property type="evidence" value="ECO:0007669"/>
    <property type="project" value="UniProtKB-KW"/>
</dbReference>
<dbReference type="InterPro" id="IPR014756">
    <property type="entry name" value="Ig_E-set"/>
</dbReference>
<evidence type="ECO:0000313" key="8">
    <source>
        <dbReference type="Proteomes" id="UP000261905"/>
    </source>
</evidence>
<dbReference type="InterPro" id="IPR005102">
    <property type="entry name" value="Carbo-bd_X2"/>
</dbReference>
<evidence type="ECO:0000256" key="5">
    <source>
        <dbReference type="SAM" id="MobiDB-lite"/>
    </source>
</evidence>
<accession>A0A371PN95</accession>
<feature type="domain" description="SLH" evidence="6">
    <location>
        <begin position="1449"/>
        <end position="1508"/>
    </location>
</feature>
<protein>
    <recommendedName>
        <fullName evidence="6">SLH domain-containing protein</fullName>
    </recommendedName>
</protein>
<dbReference type="PANTHER" id="PTHR43308">
    <property type="entry name" value="OUTER MEMBRANE PROTEIN ALPHA-RELATED"/>
    <property type="match status" value="1"/>
</dbReference>
<dbReference type="PROSITE" id="PS51272">
    <property type="entry name" value="SLH"/>
    <property type="match status" value="3"/>
</dbReference>
<gene>
    <name evidence="7" type="ORF">DX130_11880</name>
</gene>
<sequence length="1638" mass="174831">MIIKERKSVRLATRKAMAAILACALVFNLLTLINPRMERAGAEPASLWVKQSSQSLTSIAYGNGIYVGLVPAANGDNTKIMKSKDLVNWEEQIIENHTKPFGTVKFLNGQFVIATIYSTGGMTGATFLYSSDGENWTGVTLDEVAQFNLSSIAYGGGKYVASTSNRTVSSADGISWSSEVRQPSLTIKDVQYINGHFVTVGFTVEIGMLGKQTIRTSANGMTWSNSTIGNRLPTVAAALESIASNGDTIITGGLYEAHRFSASNLNQPDLQAQKINGFDYNYFIKKMLYTQMDGGLFIVVGLNGNIRTSTDTFNWTDESIAGVDTAFLDAIEVGNSVVAVGSIGVYKRYGQAIDSELTPSTGSFDKNISNQAVVTTTIKLNWNTLSAIKNGGQALVPGTDYTISAAGDVVSINKEYLATQPVGTTTLTFEFSGGANQTLTIEVSDTTPQNSVISPTTANFDKKESAQSDVTAMLTLNGNSLFNIYEDSYKLRVERDYTISETGDEVVLKKSYLATLPVGTASLTFKFTGGADQTMAVTVSDTTPQNSGLNPTQASFDKKTSAQSDVTTTLTLNGNTLTAITNGSQELELDTDYTVSGNAVTIKKEYLAEQPIGTAILMFQFSAGADVAMAINISDTTPQNSAVSPTTVSFNKKESAQSDVTATLTLNGNSLFNIYENSYKLRVERDYTISETGDEVVLKKAYLATLPVGTATLTFKFTGGADQTMAVTVSDTTPLNSGLNPTQATFDKKTSVQSDITTTLTLNGNTFRAITNGSQELELGTDYTVSGNSVTIKKQYLAQQSVGTAILMFEFNAGADVAMSIIISDTTPNNSAVSPTTASFDKKASAQSDVTATLTLNGNELFNIYENNYKLQLNTDYTISESGDEVVLKKEYLATLPVGTAILTFKFTGGADQTMAVTVSDTTPNNSTISPSTGSFDKETSAQSDVTTTLTLNDNTLNDIVYSGQTLELDSDYTVSGSTVTIKKEYLATLPVGTAILTFQFSAGADQALTITVSDSTPNNSTISPSTASFDKKASAQADVSTTLTLNGNELIGITHGGQELELDTDYIVTGNTVTIKKAYLAAQPIGIATLVFQFSAGSDHALTITISDSTPSNSEISPSTARFDKKSSAQADVAITLTLNGNTLSGISQGGQALTLDMDYTMAGNIVTIKKAYLAKQSVGSKALTFQFSAGSDQTLTVTIVNTTPSTPPSGGGNEPEQPEPNKAADIYVNGQVVSAGTVKESKRNDQNVTTIIVDEAKLSERLSGEGHSPVITILMSSKSDIAVGQLTGKMVKDMENKDATLELKTDKASYFLPASQIDIDGIQRQLGGSVSLQDVVIHIEMAEPVQAMTNVVHSAAQQGEFTIVAAPVDFTVNASYQNRVVEVTQFSAYVQRQIALPEGVERSGITTGIVVEPDGSVRHVPTKVIAVDGRYYAQINSLTNSTYAVVWHPVEFADVASHWAKKAINDMGSRMIVDGKGNDNFKPNEEMTRAEFATILVRGLGLKLVENNAPFADVKASDWYNRAIATAYEYQLISGFEDGTFRPNDKVTRQQAMIMIAKAMKLTQLNEKLPVQAAEDVLQAFGLANMSGWAKQSIADCIQAGIIVGKNGSELALQASITRAEVAVMIQRLLENSELI</sequence>
<dbReference type="Pfam" id="PF03442">
    <property type="entry name" value="CBM_X2"/>
    <property type="match status" value="9"/>
</dbReference>
<keyword evidence="8" id="KW-1185">Reference proteome</keyword>
<name>A0A371PN95_9BACL</name>
<dbReference type="InterPro" id="IPR001119">
    <property type="entry name" value="SLH_dom"/>
</dbReference>
<proteinExistence type="predicted"/>
<dbReference type="EMBL" id="QUBQ01000001">
    <property type="protein sequence ID" value="REK77658.1"/>
    <property type="molecule type" value="Genomic_DNA"/>
</dbReference>